<dbReference type="GO" id="GO:0005634">
    <property type="term" value="C:nucleus"/>
    <property type="evidence" value="ECO:0007669"/>
    <property type="project" value="UniProtKB-SubCell"/>
</dbReference>
<dbReference type="InterPro" id="IPR052035">
    <property type="entry name" value="ZnF_BED_domain_contain"/>
</dbReference>
<dbReference type="GO" id="GO:0008270">
    <property type="term" value="F:zinc ion binding"/>
    <property type="evidence" value="ECO:0007669"/>
    <property type="project" value="UniProtKB-KW"/>
</dbReference>
<keyword evidence="3" id="KW-0863">Zinc-finger</keyword>
<feature type="non-terminal residue" evidence="6">
    <location>
        <position position="1"/>
    </location>
</feature>
<accession>A0A0L6UMZ8</accession>
<sequence length="292" mass="34114">DWSGSTKNFHKHLLKVHKLVDPKSSKKIEKAQTDIAKWIKNANLVPRKSFQELVWLLNEQSSPLVSQLSRHNISNHLSRVYLQTQEKIKIKFFAKQENLSFTQDVWTAPNVTAFMRVTVHFINKDFKMHHLTVSIPRVQGNFHLIILPPYWEKICRNYNRERFQQVVKFAQPELHESWVQFCCLNIEISTQWKFTFQMIQCVINLFPSCEHFFSESQELSKYHQSPAEWGQAANSSPSAKQLKSSAEPIQHGLENQSLLIQPATLVKSDYVCAMILHHLQNLFLEKLKGVYS</sequence>
<dbReference type="InterPro" id="IPR012337">
    <property type="entry name" value="RNaseH-like_sf"/>
</dbReference>
<dbReference type="SUPFAM" id="SSF53098">
    <property type="entry name" value="Ribonuclease H-like"/>
    <property type="match status" value="1"/>
</dbReference>
<name>A0A0L6UMZ8_9BASI</name>
<evidence type="ECO:0008006" key="8">
    <source>
        <dbReference type="Google" id="ProtNLM"/>
    </source>
</evidence>
<evidence type="ECO:0000256" key="3">
    <source>
        <dbReference type="ARBA" id="ARBA00022771"/>
    </source>
</evidence>
<keyword evidence="7" id="KW-1185">Reference proteome</keyword>
<comment type="subcellular location">
    <subcellularLocation>
        <location evidence="1">Nucleus</location>
    </subcellularLocation>
</comment>
<gene>
    <name evidence="6" type="ORF">VP01_4715g1</name>
</gene>
<dbReference type="Proteomes" id="UP000037035">
    <property type="component" value="Unassembled WGS sequence"/>
</dbReference>
<dbReference type="PANTHER" id="PTHR46481:SF10">
    <property type="entry name" value="ZINC FINGER BED DOMAIN-CONTAINING PROTEIN 39"/>
    <property type="match status" value="1"/>
</dbReference>
<dbReference type="PANTHER" id="PTHR46481">
    <property type="entry name" value="ZINC FINGER BED DOMAIN-CONTAINING PROTEIN 4"/>
    <property type="match status" value="1"/>
</dbReference>
<evidence type="ECO:0000256" key="2">
    <source>
        <dbReference type="ARBA" id="ARBA00022723"/>
    </source>
</evidence>
<dbReference type="AlphaFoldDB" id="A0A0L6UMZ8"/>
<evidence type="ECO:0000256" key="4">
    <source>
        <dbReference type="ARBA" id="ARBA00022833"/>
    </source>
</evidence>
<keyword evidence="4" id="KW-0862">Zinc</keyword>
<organism evidence="6 7">
    <name type="scientific">Puccinia sorghi</name>
    <dbReference type="NCBI Taxonomy" id="27349"/>
    <lineage>
        <taxon>Eukaryota</taxon>
        <taxon>Fungi</taxon>
        <taxon>Dikarya</taxon>
        <taxon>Basidiomycota</taxon>
        <taxon>Pucciniomycotina</taxon>
        <taxon>Pucciniomycetes</taxon>
        <taxon>Pucciniales</taxon>
        <taxon>Pucciniaceae</taxon>
        <taxon>Puccinia</taxon>
    </lineage>
</organism>
<evidence type="ECO:0000313" key="6">
    <source>
        <dbReference type="EMBL" id="KNZ49889.1"/>
    </source>
</evidence>
<comment type="caution">
    <text evidence="6">The sequence shown here is derived from an EMBL/GenBank/DDBJ whole genome shotgun (WGS) entry which is preliminary data.</text>
</comment>
<keyword evidence="2" id="KW-0479">Metal-binding</keyword>
<evidence type="ECO:0000256" key="5">
    <source>
        <dbReference type="ARBA" id="ARBA00023242"/>
    </source>
</evidence>
<evidence type="ECO:0000313" key="7">
    <source>
        <dbReference type="Proteomes" id="UP000037035"/>
    </source>
</evidence>
<dbReference type="OrthoDB" id="2504290at2759"/>
<keyword evidence="5" id="KW-0539">Nucleus</keyword>
<protein>
    <recommendedName>
        <fullName evidence="8">hAT-like transposase RNase-H fold domain-containing protein</fullName>
    </recommendedName>
</protein>
<proteinExistence type="predicted"/>
<evidence type="ECO:0000256" key="1">
    <source>
        <dbReference type="ARBA" id="ARBA00004123"/>
    </source>
</evidence>
<dbReference type="VEuPathDB" id="FungiDB:VP01_4715g1"/>
<reference evidence="6 7" key="1">
    <citation type="submission" date="2015-08" db="EMBL/GenBank/DDBJ databases">
        <title>Next Generation Sequencing and Analysis of the Genome of Puccinia sorghi L Schw, the Causal Agent of Maize Common Rust.</title>
        <authorList>
            <person name="Rochi L."/>
            <person name="Burguener G."/>
            <person name="Darino M."/>
            <person name="Turjanski A."/>
            <person name="Kreff E."/>
            <person name="Dieguez M.J."/>
            <person name="Sacco F."/>
        </authorList>
    </citation>
    <scope>NUCLEOTIDE SEQUENCE [LARGE SCALE GENOMIC DNA]</scope>
    <source>
        <strain evidence="6 7">RO10H11247</strain>
    </source>
</reference>
<dbReference type="EMBL" id="LAVV01009851">
    <property type="protein sequence ID" value="KNZ49889.1"/>
    <property type="molecule type" value="Genomic_DNA"/>
</dbReference>